<protein>
    <submittedName>
        <fullName evidence="2">Uncharacterized protein</fullName>
    </submittedName>
</protein>
<sequence>MKDSEATYLAAVKKSQTKDGPEDKAHAAKHTKPIDLQALNPDKEEGPLKEGALQQRPRAPVNAELKEIFYTTKHEWYTKTRERRLQDYVKKVAESKDKPYSSNYLLCLEHSSVYTVDLRRFSPRRFGVRAYVDALEQAVIDCVSEDFNISGVGRSRDNTDCRMRYPRR</sequence>
<dbReference type="Proteomes" id="UP001177023">
    <property type="component" value="Unassembled WGS sequence"/>
</dbReference>
<feature type="non-terminal residue" evidence="2">
    <location>
        <position position="1"/>
    </location>
</feature>
<dbReference type="AlphaFoldDB" id="A0AA36FS84"/>
<feature type="compositionally biased region" description="Basic and acidic residues" evidence="1">
    <location>
        <begin position="16"/>
        <end position="26"/>
    </location>
</feature>
<keyword evidence="3" id="KW-1185">Reference proteome</keyword>
<organism evidence="2 3">
    <name type="scientific">Mesorhabditis spiculigera</name>
    <dbReference type="NCBI Taxonomy" id="96644"/>
    <lineage>
        <taxon>Eukaryota</taxon>
        <taxon>Metazoa</taxon>
        <taxon>Ecdysozoa</taxon>
        <taxon>Nematoda</taxon>
        <taxon>Chromadorea</taxon>
        <taxon>Rhabditida</taxon>
        <taxon>Rhabditina</taxon>
        <taxon>Rhabditomorpha</taxon>
        <taxon>Rhabditoidea</taxon>
        <taxon>Rhabditidae</taxon>
        <taxon>Mesorhabditinae</taxon>
        <taxon>Mesorhabditis</taxon>
    </lineage>
</organism>
<evidence type="ECO:0000256" key="1">
    <source>
        <dbReference type="SAM" id="MobiDB-lite"/>
    </source>
</evidence>
<name>A0AA36FS84_9BILA</name>
<comment type="caution">
    <text evidence="2">The sequence shown here is derived from an EMBL/GenBank/DDBJ whole genome shotgun (WGS) entry which is preliminary data.</text>
</comment>
<proteinExistence type="predicted"/>
<evidence type="ECO:0000313" key="2">
    <source>
        <dbReference type="EMBL" id="CAJ0565132.1"/>
    </source>
</evidence>
<gene>
    <name evidence="2" type="ORF">MSPICULIGERA_LOCUS3790</name>
</gene>
<accession>A0AA36FS84</accession>
<dbReference type="EMBL" id="CATQJA010000976">
    <property type="protein sequence ID" value="CAJ0565132.1"/>
    <property type="molecule type" value="Genomic_DNA"/>
</dbReference>
<evidence type="ECO:0000313" key="3">
    <source>
        <dbReference type="Proteomes" id="UP001177023"/>
    </source>
</evidence>
<feature type="region of interest" description="Disordered" evidence="1">
    <location>
        <begin position="1"/>
        <end position="57"/>
    </location>
</feature>
<reference evidence="2" key="1">
    <citation type="submission" date="2023-06" db="EMBL/GenBank/DDBJ databases">
        <authorList>
            <person name="Delattre M."/>
        </authorList>
    </citation>
    <scope>NUCLEOTIDE SEQUENCE</scope>
    <source>
        <strain evidence="2">AF72</strain>
    </source>
</reference>